<dbReference type="AlphaFoldDB" id="A0A1Y4Q0A7"/>
<dbReference type="InterPro" id="IPR003594">
    <property type="entry name" value="HATPase_dom"/>
</dbReference>
<dbReference type="GO" id="GO:0004721">
    <property type="term" value="F:phosphoprotein phosphatase activity"/>
    <property type="evidence" value="ECO:0007669"/>
    <property type="project" value="TreeGrafter"/>
</dbReference>
<keyword evidence="10 11" id="KW-0472">Membrane</keyword>
<keyword evidence="7" id="KW-0418">Kinase</keyword>
<reference evidence="14" key="1">
    <citation type="submission" date="2017-04" db="EMBL/GenBank/DDBJ databases">
        <title>Function of individual gut microbiota members based on whole genome sequencing of pure cultures obtained from chicken caecum.</title>
        <authorList>
            <person name="Medvecky M."/>
            <person name="Cejkova D."/>
            <person name="Polansky O."/>
            <person name="Karasova D."/>
            <person name="Kubasova T."/>
            <person name="Cizek A."/>
            <person name="Rychlik I."/>
        </authorList>
    </citation>
    <scope>NUCLEOTIDE SEQUENCE [LARGE SCALE GENOMIC DNA]</scope>
    <source>
        <strain evidence="14">An149</strain>
    </source>
</reference>
<feature type="transmembrane region" description="Helical" evidence="11">
    <location>
        <begin position="7"/>
        <end position="27"/>
    </location>
</feature>
<protein>
    <recommendedName>
        <fullName evidence="3">histidine kinase</fullName>
        <ecNumber evidence="3">2.7.13.3</ecNumber>
    </recommendedName>
</protein>
<gene>
    <name evidence="13" type="ORF">B5E91_11390</name>
</gene>
<dbReference type="GO" id="GO:0016036">
    <property type="term" value="P:cellular response to phosphate starvation"/>
    <property type="evidence" value="ECO:0007669"/>
    <property type="project" value="TreeGrafter"/>
</dbReference>
<dbReference type="EC" id="2.7.13.3" evidence="3"/>
<dbReference type="PANTHER" id="PTHR45453">
    <property type="entry name" value="PHOSPHATE REGULON SENSOR PROTEIN PHOR"/>
    <property type="match status" value="1"/>
</dbReference>
<dbReference type="RefSeq" id="WP_087257722.1">
    <property type="nucleotide sequence ID" value="NZ_CAWUZP010000027.1"/>
</dbReference>
<keyword evidence="8 11" id="KW-1133">Transmembrane helix</keyword>
<evidence type="ECO:0000256" key="7">
    <source>
        <dbReference type="ARBA" id="ARBA00022777"/>
    </source>
</evidence>
<dbReference type="InterPro" id="IPR036890">
    <property type="entry name" value="HATPase_C_sf"/>
</dbReference>
<dbReference type="Proteomes" id="UP000196258">
    <property type="component" value="Unassembled WGS sequence"/>
</dbReference>
<organism evidence="13 14">
    <name type="scientific">Thomasclavelia spiroformis</name>
    <dbReference type="NCBI Taxonomy" id="29348"/>
    <lineage>
        <taxon>Bacteria</taxon>
        <taxon>Bacillati</taxon>
        <taxon>Bacillota</taxon>
        <taxon>Erysipelotrichia</taxon>
        <taxon>Erysipelotrichales</taxon>
        <taxon>Coprobacillaceae</taxon>
        <taxon>Thomasclavelia</taxon>
    </lineage>
</organism>
<evidence type="ECO:0000259" key="12">
    <source>
        <dbReference type="PROSITE" id="PS50109"/>
    </source>
</evidence>
<name>A0A1Y4Q0A7_9FIRM</name>
<dbReference type="SMART" id="SM00387">
    <property type="entry name" value="HATPase_c"/>
    <property type="match status" value="1"/>
</dbReference>
<dbReference type="GO" id="GO:0000155">
    <property type="term" value="F:phosphorelay sensor kinase activity"/>
    <property type="evidence" value="ECO:0007669"/>
    <property type="project" value="TreeGrafter"/>
</dbReference>
<evidence type="ECO:0000256" key="1">
    <source>
        <dbReference type="ARBA" id="ARBA00000085"/>
    </source>
</evidence>
<dbReference type="GO" id="GO:0005886">
    <property type="term" value="C:plasma membrane"/>
    <property type="evidence" value="ECO:0007669"/>
    <property type="project" value="UniProtKB-SubCell"/>
</dbReference>
<evidence type="ECO:0000256" key="9">
    <source>
        <dbReference type="ARBA" id="ARBA00023012"/>
    </source>
</evidence>
<feature type="transmembrane region" description="Helical" evidence="11">
    <location>
        <begin position="39"/>
        <end position="59"/>
    </location>
</feature>
<dbReference type="InterPro" id="IPR050351">
    <property type="entry name" value="BphY/WalK/GraS-like"/>
</dbReference>
<keyword evidence="6 11" id="KW-0812">Transmembrane</keyword>
<evidence type="ECO:0000256" key="8">
    <source>
        <dbReference type="ARBA" id="ARBA00022989"/>
    </source>
</evidence>
<evidence type="ECO:0000256" key="10">
    <source>
        <dbReference type="ARBA" id="ARBA00023136"/>
    </source>
</evidence>
<proteinExistence type="predicted"/>
<feature type="domain" description="Histidine kinase" evidence="12">
    <location>
        <begin position="115"/>
        <end position="322"/>
    </location>
</feature>
<evidence type="ECO:0000256" key="11">
    <source>
        <dbReference type="SAM" id="Phobius"/>
    </source>
</evidence>
<keyword evidence="4" id="KW-1003">Cell membrane</keyword>
<dbReference type="InterPro" id="IPR005467">
    <property type="entry name" value="His_kinase_dom"/>
</dbReference>
<evidence type="ECO:0000256" key="2">
    <source>
        <dbReference type="ARBA" id="ARBA00004651"/>
    </source>
</evidence>
<keyword evidence="5" id="KW-0808">Transferase</keyword>
<comment type="subcellular location">
    <subcellularLocation>
        <location evidence="2">Cell membrane</location>
        <topology evidence="2">Multi-pass membrane protein</topology>
    </subcellularLocation>
</comment>
<comment type="caution">
    <text evidence="13">The sequence shown here is derived from an EMBL/GenBank/DDBJ whole genome shotgun (WGS) entry which is preliminary data.</text>
</comment>
<evidence type="ECO:0000313" key="13">
    <source>
        <dbReference type="EMBL" id="OUQ04114.1"/>
    </source>
</evidence>
<evidence type="ECO:0000256" key="3">
    <source>
        <dbReference type="ARBA" id="ARBA00012438"/>
    </source>
</evidence>
<dbReference type="PANTHER" id="PTHR45453:SF2">
    <property type="entry name" value="HISTIDINE KINASE"/>
    <property type="match status" value="1"/>
</dbReference>
<evidence type="ECO:0000256" key="6">
    <source>
        <dbReference type="ARBA" id="ARBA00022692"/>
    </source>
</evidence>
<dbReference type="Pfam" id="PF02518">
    <property type="entry name" value="HATPase_c"/>
    <property type="match status" value="1"/>
</dbReference>
<keyword evidence="9" id="KW-0902">Two-component regulatory system</keyword>
<evidence type="ECO:0000256" key="4">
    <source>
        <dbReference type="ARBA" id="ARBA00022475"/>
    </source>
</evidence>
<accession>A0A1Y4Q0A7</accession>
<dbReference type="PROSITE" id="PS50109">
    <property type="entry name" value="HIS_KIN"/>
    <property type="match status" value="1"/>
</dbReference>
<dbReference type="Gene3D" id="3.30.565.10">
    <property type="entry name" value="Histidine kinase-like ATPase, C-terminal domain"/>
    <property type="match status" value="1"/>
</dbReference>
<dbReference type="EMBL" id="NFLB01000014">
    <property type="protein sequence ID" value="OUQ04114.1"/>
    <property type="molecule type" value="Genomic_DNA"/>
</dbReference>
<comment type="catalytic activity">
    <reaction evidence="1">
        <text>ATP + protein L-histidine = ADP + protein N-phospho-L-histidine.</text>
        <dbReference type="EC" id="2.7.13.3"/>
    </reaction>
</comment>
<dbReference type="SUPFAM" id="SSF55874">
    <property type="entry name" value="ATPase domain of HSP90 chaperone/DNA topoisomerase II/histidine kinase"/>
    <property type="match status" value="1"/>
</dbReference>
<evidence type="ECO:0000313" key="14">
    <source>
        <dbReference type="Proteomes" id="UP000196258"/>
    </source>
</evidence>
<sequence>MNYLKRYLKYICLIVFICLAFNLYYIFLVDNRQIDLLVYLDFLLVIVILIFAFFEYLGYRKTKRKKDELLKLNTLIFNEFDDVDAAIIEHDINYLKNELQNQYDINSNLQDYFARWCHEIKIPLSSLVLMNEKILDNDLKQAMKYPLEKIKQQLNYVMLGCKVQSHLYDLKVTKINILDCIKSSIRNNRFFLIEKKFDIKIDIDETFVYSDKEWLTYIIDQLINNAIKYSKKDPYLKIWTKKDKNETLLFIEDNGEGIKKEDLPRIFERGYTGSNHRNNQYKSTGFGLYMVDLILKRLGHDCYVESSFSKYTCFIIVFKDNRDFFNL</sequence>
<evidence type="ECO:0000256" key="5">
    <source>
        <dbReference type="ARBA" id="ARBA00022679"/>
    </source>
</evidence>